<name>A0A380WQA8_AMIAI</name>
<feature type="transmembrane region" description="Helical" evidence="1">
    <location>
        <begin position="97"/>
        <end position="117"/>
    </location>
</feature>
<evidence type="ECO:0000313" key="2">
    <source>
        <dbReference type="EMBL" id="SUU91038.1"/>
    </source>
</evidence>
<dbReference type="EMBL" id="UFSM01000001">
    <property type="protein sequence ID" value="SUU91038.1"/>
    <property type="molecule type" value="Genomic_DNA"/>
</dbReference>
<reference evidence="2 3" key="1">
    <citation type="submission" date="2018-06" db="EMBL/GenBank/DDBJ databases">
        <authorList>
            <consortium name="Pathogen Informatics"/>
            <person name="Doyle S."/>
        </authorList>
    </citation>
    <scope>NUCLEOTIDE SEQUENCE [LARGE SCALE GENOMIC DNA]</scope>
    <source>
        <strain evidence="2 3">NCTC10684</strain>
    </source>
</reference>
<dbReference type="Proteomes" id="UP000254701">
    <property type="component" value="Unassembled WGS sequence"/>
</dbReference>
<evidence type="ECO:0000313" key="3">
    <source>
        <dbReference type="Proteomes" id="UP000254701"/>
    </source>
</evidence>
<gene>
    <name evidence="2" type="ORF">NCTC10684_04299</name>
</gene>
<protein>
    <submittedName>
        <fullName evidence="2">Uncharacterized protein</fullName>
    </submittedName>
</protein>
<dbReference type="OrthoDB" id="7570420at2"/>
<dbReference type="AlphaFoldDB" id="A0A380WQA8"/>
<keyword evidence="1" id="KW-1133">Transmembrane helix</keyword>
<accession>A0A380WQA8</accession>
<keyword evidence="1" id="KW-0472">Membrane</keyword>
<proteinExistence type="predicted"/>
<feature type="transmembrane region" description="Helical" evidence="1">
    <location>
        <begin position="71"/>
        <end position="91"/>
    </location>
</feature>
<feature type="transmembrane region" description="Helical" evidence="1">
    <location>
        <begin position="12"/>
        <end position="38"/>
    </location>
</feature>
<sequence>MSITVTPFFRSVLHADALISGAAGLLMMLGAPLLSPLLELPAELLFWAGLILLPFVAMLVVIARRATVSKLVMIDIIAINALWVVGSFGLLLSGVVAPNALGIAFVVGQALAVAVFAELQFIGIRRAAAVAATA</sequence>
<organism evidence="2 3">
    <name type="scientific">Aminobacter aminovorans</name>
    <name type="common">Chelatobacter heintzii</name>
    <dbReference type="NCBI Taxonomy" id="83263"/>
    <lineage>
        <taxon>Bacteria</taxon>
        <taxon>Pseudomonadati</taxon>
        <taxon>Pseudomonadota</taxon>
        <taxon>Alphaproteobacteria</taxon>
        <taxon>Hyphomicrobiales</taxon>
        <taxon>Phyllobacteriaceae</taxon>
        <taxon>Aminobacter</taxon>
    </lineage>
</organism>
<keyword evidence="1" id="KW-0812">Transmembrane</keyword>
<dbReference type="RefSeq" id="WP_115732968.1">
    <property type="nucleotide sequence ID" value="NZ_BAAAVY010000037.1"/>
</dbReference>
<feature type="transmembrane region" description="Helical" evidence="1">
    <location>
        <begin position="44"/>
        <end position="64"/>
    </location>
</feature>
<evidence type="ECO:0000256" key="1">
    <source>
        <dbReference type="SAM" id="Phobius"/>
    </source>
</evidence>